<name>A0A1H1T5V0_9MICO</name>
<accession>A0A1H1T5V0</accession>
<gene>
    <name evidence="3" type="ORF">SAMN04489834_1696</name>
</gene>
<feature type="compositionally biased region" description="Polar residues" evidence="1">
    <location>
        <begin position="25"/>
        <end position="35"/>
    </location>
</feature>
<evidence type="ECO:0000313" key="3">
    <source>
        <dbReference type="EMBL" id="SDS55558.1"/>
    </source>
</evidence>
<organism evidence="3 4">
    <name type="scientific">Microterricola viridarii</name>
    <dbReference type="NCBI Taxonomy" id="412690"/>
    <lineage>
        <taxon>Bacteria</taxon>
        <taxon>Bacillati</taxon>
        <taxon>Actinomycetota</taxon>
        <taxon>Actinomycetes</taxon>
        <taxon>Micrococcales</taxon>
        <taxon>Microbacteriaceae</taxon>
        <taxon>Microterricola</taxon>
    </lineage>
</organism>
<feature type="transmembrane region" description="Helical" evidence="2">
    <location>
        <begin position="141"/>
        <end position="159"/>
    </location>
</feature>
<feature type="transmembrane region" description="Helical" evidence="2">
    <location>
        <begin position="81"/>
        <end position="101"/>
    </location>
</feature>
<feature type="region of interest" description="Disordered" evidence="1">
    <location>
        <begin position="1"/>
        <end position="35"/>
    </location>
</feature>
<evidence type="ECO:0000256" key="2">
    <source>
        <dbReference type="SAM" id="Phobius"/>
    </source>
</evidence>
<keyword evidence="2" id="KW-1133">Transmembrane helix</keyword>
<dbReference type="AlphaFoldDB" id="A0A1H1T5V0"/>
<feature type="compositionally biased region" description="Basic and acidic residues" evidence="1">
    <location>
        <begin position="1"/>
        <end position="14"/>
    </location>
</feature>
<keyword evidence="2" id="KW-0812">Transmembrane</keyword>
<protein>
    <recommendedName>
        <fullName evidence="5">DUF2637 domain-containing protein</fullName>
    </recommendedName>
</protein>
<dbReference type="RefSeq" id="WP_083363641.1">
    <property type="nucleotide sequence ID" value="NZ_LT629742.1"/>
</dbReference>
<keyword evidence="2" id="KW-0472">Membrane</keyword>
<sequence>MTVDSHSPETRIHPTEGGADPRTFAGTTKSSTNSAPARVPRLLTAVAAALVAGISMLAFVLSFEVLRDLASRSGIPAGIAWAWPLIVDGSIVTAMLVIFAWRGRSRRATVWPWVTLSGFAIVSVVGNGVHTAALYDPSQGISMGFAIFVGAIPPVGLLLSSEMLVRLLTPTEPPVAKLVSIDDVVMPASPVPVSSKVENSAAVAATVAAVTAPDTGTTRVGATVAIHDKPVAAAVTPDTTPDAVTVALITGATHVVTPTDPVARLHAVESIPADRAGQVNWIVSRAATGRDVTKATLSQLFEEAGKPLNDRTVLRRLADARKQAPDMLRASG</sequence>
<feature type="transmembrane region" description="Helical" evidence="2">
    <location>
        <begin position="42"/>
        <end position="61"/>
    </location>
</feature>
<feature type="transmembrane region" description="Helical" evidence="2">
    <location>
        <begin position="113"/>
        <end position="135"/>
    </location>
</feature>
<dbReference type="STRING" id="412690.SAMN04489834_1696"/>
<proteinExistence type="predicted"/>
<evidence type="ECO:0000256" key="1">
    <source>
        <dbReference type="SAM" id="MobiDB-lite"/>
    </source>
</evidence>
<dbReference type="Proteomes" id="UP000181956">
    <property type="component" value="Chromosome I"/>
</dbReference>
<keyword evidence="4" id="KW-1185">Reference proteome</keyword>
<evidence type="ECO:0000313" key="4">
    <source>
        <dbReference type="Proteomes" id="UP000181956"/>
    </source>
</evidence>
<dbReference type="InterPro" id="IPR021235">
    <property type="entry name" value="DUF2637"/>
</dbReference>
<evidence type="ECO:0008006" key="5">
    <source>
        <dbReference type="Google" id="ProtNLM"/>
    </source>
</evidence>
<reference evidence="4" key="1">
    <citation type="submission" date="2016-10" db="EMBL/GenBank/DDBJ databases">
        <authorList>
            <person name="Varghese N."/>
            <person name="Submissions S."/>
        </authorList>
    </citation>
    <scope>NUCLEOTIDE SEQUENCE [LARGE SCALE GENOMIC DNA]</scope>
    <source>
        <strain evidence="4">DSM 21772</strain>
    </source>
</reference>
<dbReference type="Pfam" id="PF10935">
    <property type="entry name" value="DUF2637"/>
    <property type="match status" value="1"/>
</dbReference>
<dbReference type="EMBL" id="LT629742">
    <property type="protein sequence ID" value="SDS55558.1"/>
    <property type="molecule type" value="Genomic_DNA"/>
</dbReference>